<comment type="catalytic activity">
    <reaction evidence="1">
        <text>(2R)-2-phosphoglycerate = (2R)-3-phosphoglycerate</text>
        <dbReference type="Rhea" id="RHEA:15901"/>
        <dbReference type="ChEBI" id="CHEBI:58272"/>
        <dbReference type="ChEBI" id="CHEBI:58289"/>
        <dbReference type="EC" id="5.4.2.12"/>
    </reaction>
</comment>
<evidence type="ECO:0000259" key="6">
    <source>
        <dbReference type="Pfam" id="PF01676"/>
    </source>
</evidence>
<dbReference type="Gene3D" id="3.40.720.10">
    <property type="entry name" value="Alkaline Phosphatase, subunit A"/>
    <property type="match status" value="1"/>
</dbReference>
<dbReference type="GO" id="GO:0006096">
    <property type="term" value="P:glycolytic process"/>
    <property type="evidence" value="ECO:0007669"/>
    <property type="project" value="UniProtKB-KW"/>
</dbReference>
<sequence length="338" mass="36898">MGNGYLQLQCVFSCWNEETGIVTKRRPERDFVEQAKMFCQCLSSVNLIPSFPQHRAEIHYAKEHRCVIKIIGPSLSDEISGTDPTKDPMPIVICVPSSNSDDAILTCQIVNELHMSIWRILKAHPVNIDRQKRGEPPVNVCLLRGCSMAINVPSFEAQHGLKALLIAPTPIIAGIGKTVGLSLLKAPGATGTLDTDMFSKAKVAMDALFTNSFDMAVIHIKCVDDCGHDGDAEGKINALQRVDDMVKWILNYPEIESGEHIIAVTGDHSTPINVSDHTSEPVPFVVSLTKGSLKGHPTLFDEVSCSSGVLGRFVGSSVMTILKNLRTNYQALQNPQPD</sequence>
<protein>
    <recommendedName>
        <fullName evidence="6">Metalloenzyme domain-containing protein</fullName>
    </recommendedName>
</protein>
<comment type="caution">
    <text evidence="7">The sequence shown here is derived from an EMBL/GenBank/DDBJ whole genome shotgun (WGS) entry which is preliminary data.</text>
</comment>
<comment type="function">
    <text evidence="2">Catalyzes the interconversion of 2-phosphoglycerate and 3-phosphoglycerate.</text>
</comment>
<evidence type="ECO:0000256" key="5">
    <source>
        <dbReference type="ARBA" id="ARBA00023152"/>
    </source>
</evidence>
<keyword evidence="5" id="KW-0324">Glycolysis</keyword>
<dbReference type="AlphaFoldDB" id="A0A2H9THK8"/>
<dbReference type="GO" id="GO:0046872">
    <property type="term" value="F:metal ion binding"/>
    <property type="evidence" value="ECO:0007669"/>
    <property type="project" value="InterPro"/>
</dbReference>
<proteinExistence type="inferred from homology"/>
<keyword evidence="8" id="KW-1185">Reference proteome</keyword>
<dbReference type="SUPFAM" id="SSF53649">
    <property type="entry name" value="Alkaline phosphatase-like"/>
    <property type="match status" value="1"/>
</dbReference>
<dbReference type="STRING" id="1246581.A0A2H9THK8"/>
<dbReference type="InterPro" id="IPR042253">
    <property type="entry name" value="Pglycerate_mutase_ApgM_sf"/>
</dbReference>
<evidence type="ECO:0000313" key="7">
    <source>
        <dbReference type="EMBL" id="PJF17199.1"/>
    </source>
</evidence>
<dbReference type="InterPro" id="IPR017850">
    <property type="entry name" value="Alkaline_phosphatase_core_sf"/>
</dbReference>
<comment type="pathway">
    <text evidence="3">Carbohydrate degradation.</text>
</comment>
<dbReference type="Pfam" id="PF01676">
    <property type="entry name" value="Metalloenzyme"/>
    <property type="match status" value="1"/>
</dbReference>
<evidence type="ECO:0000256" key="4">
    <source>
        <dbReference type="ARBA" id="ARBA00005524"/>
    </source>
</evidence>
<dbReference type="Pfam" id="PF10143">
    <property type="entry name" value="PhosphMutase"/>
    <property type="match status" value="1"/>
</dbReference>
<dbReference type="Gene3D" id="3.30.70.2130">
    <property type="entry name" value="Metalloenzyme domain"/>
    <property type="match status" value="1"/>
</dbReference>
<reference evidence="7 8" key="1">
    <citation type="submission" date="2016-10" db="EMBL/GenBank/DDBJ databases">
        <title>The genome of Paramicrosporidium saccamoebae is the missing link in understanding Cryptomycota and Microsporidia evolution.</title>
        <authorList>
            <person name="Quandt C.A."/>
            <person name="Beaudet D."/>
            <person name="Corsaro D."/>
            <person name="Michel R."/>
            <person name="Corradi N."/>
            <person name="James T."/>
        </authorList>
    </citation>
    <scope>NUCLEOTIDE SEQUENCE [LARGE SCALE GENOMIC DNA]</scope>
    <source>
        <strain evidence="7 8">KSL3</strain>
    </source>
</reference>
<evidence type="ECO:0000256" key="2">
    <source>
        <dbReference type="ARBA" id="ARBA00002315"/>
    </source>
</evidence>
<dbReference type="InterPro" id="IPR004456">
    <property type="entry name" value="Pglycerate_mutase_ApgM"/>
</dbReference>
<evidence type="ECO:0000313" key="8">
    <source>
        <dbReference type="Proteomes" id="UP000240830"/>
    </source>
</evidence>
<dbReference type="GO" id="GO:0004619">
    <property type="term" value="F:phosphoglycerate mutase activity"/>
    <property type="evidence" value="ECO:0007669"/>
    <property type="project" value="UniProtKB-EC"/>
</dbReference>
<name>A0A2H9THK8_9FUNG</name>
<evidence type="ECO:0000256" key="1">
    <source>
        <dbReference type="ARBA" id="ARBA00000370"/>
    </source>
</evidence>
<gene>
    <name evidence="7" type="ORF">PSACC_02996</name>
</gene>
<dbReference type="PANTHER" id="PTHR31209">
    <property type="entry name" value="COFACTOR-INDEPENDENT PHOSPHOGLYCERATE MUTASE"/>
    <property type="match status" value="1"/>
</dbReference>
<feature type="domain" description="Metalloenzyme" evidence="6">
    <location>
        <begin position="145"/>
        <end position="321"/>
    </location>
</feature>
<dbReference type="EMBL" id="MTSL01000186">
    <property type="protein sequence ID" value="PJF17199.1"/>
    <property type="molecule type" value="Genomic_DNA"/>
</dbReference>
<evidence type="ECO:0000256" key="3">
    <source>
        <dbReference type="ARBA" id="ARBA00004921"/>
    </source>
</evidence>
<dbReference type="PANTHER" id="PTHR31209:SF0">
    <property type="entry name" value="METALLOENZYME DOMAIN-CONTAINING PROTEIN"/>
    <property type="match status" value="1"/>
</dbReference>
<organism evidence="7 8">
    <name type="scientific">Paramicrosporidium saccamoebae</name>
    <dbReference type="NCBI Taxonomy" id="1246581"/>
    <lineage>
        <taxon>Eukaryota</taxon>
        <taxon>Fungi</taxon>
        <taxon>Fungi incertae sedis</taxon>
        <taxon>Cryptomycota</taxon>
        <taxon>Cryptomycota incertae sedis</taxon>
        <taxon>Paramicrosporidium</taxon>
    </lineage>
</organism>
<dbReference type="OrthoDB" id="113620at2759"/>
<dbReference type="InterPro" id="IPR006124">
    <property type="entry name" value="Metalloenzyme"/>
</dbReference>
<accession>A0A2H9THK8</accession>
<dbReference type="Proteomes" id="UP000240830">
    <property type="component" value="Unassembled WGS sequence"/>
</dbReference>
<comment type="similarity">
    <text evidence="4">Belongs to the BPG-independent phosphoglycerate mutase family. A-PGAM subfamily.</text>
</comment>